<feature type="transmembrane region" description="Helical" evidence="1">
    <location>
        <begin position="104"/>
        <end position="125"/>
    </location>
</feature>
<keyword evidence="3" id="KW-1185">Reference proteome</keyword>
<dbReference type="InterPro" id="IPR036197">
    <property type="entry name" value="NarG-like_sf"/>
</dbReference>
<dbReference type="STRING" id="765911.Thivi_1679"/>
<feature type="transmembrane region" description="Helical" evidence="1">
    <location>
        <begin position="297"/>
        <end position="314"/>
    </location>
</feature>
<name>I3Y9I5_THIV6</name>
<reference evidence="2 3" key="1">
    <citation type="submission" date="2012-06" db="EMBL/GenBank/DDBJ databases">
        <title>Complete sequence of Thiocystis violascens DSM 198.</title>
        <authorList>
            <consortium name="US DOE Joint Genome Institute"/>
            <person name="Lucas S."/>
            <person name="Han J."/>
            <person name="Lapidus A."/>
            <person name="Cheng J.-F."/>
            <person name="Goodwin L."/>
            <person name="Pitluck S."/>
            <person name="Peters L."/>
            <person name="Ovchinnikova G."/>
            <person name="Teshima H."/>
            <person name="Detter J.C."/>
            <person name="Han C."/>
            <person name="Tapia R."/>
            <person name="Land M."/>
            <person name="Hauser L."/>
            <person name="Kyrpides N."/>
            <person name="Ivanova N."/>
            <person name="Pagani I."/>
            <person name="Vogl K."/>
            <person name="Liu Z."/>
            <person name="Frigaard N.-U."/>
            <person name="Bryant D."/>
            <person name="Woyke T."/>
        </authorList>
    </citation>
    <scope>NUCLEOTIDE SEQUENCE [LARGE SCALE GENOMIC DNA]</scope>
    <source>
        <strain evidence="3">ATCC 17096 / DSM 198 / 6111</strain>
    </source>
</reference>
<evidence type="ECO:0000256" key="1">
    <source>
        <dbReference type="SAM" id="Phobius"/>
    </source>
</evidence>
<dbReference type="EMBL" id="CP003154">
    <property type="protein sequence ID" value="AFL73653.1"/>
    <property type="molecule type" value="Genomic_DNA"/>
</dbReference>
<sequence>MPVDESLAEARRVLEICNVCGYCNGFCDLFESAKRRPALTDTDLAHLANLCHGCRNCLYACQYAPPHVFAVNVPRALARTRQRNYAEYAWPRAWSGLLAQEPRIALLVTGGAIGLLLGMVLIGAPPETLFAVHTGAGAFYRILPWWVMVLIGVLPLGWSLLAIGTGLRRYWRATRAPDPITAPVLWSAVRDVLTLRNHRGGGPGCNDLDDRPSHWRRWLHQTLLLGLLLCLAATLIAGLYHHFLNWPAPYPWFSLPVVFGTLGGIAMTIAALGLAWLQRREDRTPTDPDARAADRAFLAQLFLVAATGLALLAWRATPAMGLLLAVHLGSVLAFFLLLPYGKFVHAGYRFLALVNEAMERRSGDARGP</sequence>
<feature type="transmembrane region" description="Helical" evidence="1">
    <location>
        <begin position="320"/>
        <end position="340"/>
    </location>
</feature>
<keyword evidence="1" id="KW-1133">Transmembrane helix</keyword>
<dbReference type="OrthoDB" id="9765258at2"/>
<evidence type="ECO:0000313" key="3">
    <source>
        <dbReference type="Proteomes" id="UP000006062"/>
    </source>
</evidence>
<dbReference type="Gene3D" id="1.20.950.20">
    <property type="entry name" value="Transmembrane di-heme cytochromes, Chain C"/>
    <property type="match status" value="1"/>
</dbReference>
<dbReference type="SUPFAM" id="SSF54862">
    <property type="entry name" value="4Fe-4S ferredoxins"/>
    <property type="match status" value="1"/>
</dbReference>
<feature type="transmembrane region" description="Helical" evidence="1">
    <location>
        <begin position="145"/>
        <end position="167"/>
    </location>
</feature>
<feature type="transmembrane region" description="Helical" evidence="1">
    <location>
        <begin position="223"/>
        <end position="243"/>
    </location>
</feature>
<dbReference type="NCBIfam" id="TIGR02484">
    <property type="entry name" value="CitB"/>
    <property type="match status" value="1"/>
</dbReference>
<organism evidence="2 3">
    <name type="scientific">Thiocystis violascens (strain ATCC 17096 / DSM 198 / 6111)</name>
    <name type="common">Chromatium violascens</name>
    <dbReference type="NCBI Taxonomy" id="765911"/>
    <lineage>
        <taxon>Bacteria</taxon>
        <taxon>Pseudomonadati</taxon>
        <taxon>Pseudomonadota</taxon>
        <taxon>Gammaproteobacteria</taxon>
        <taxon>Chromatiales</taxon>
        <taxon>Chromatiaceae</taxon>
        <taxon>Thiocystis</taxon>
    </lineage>
</organism>
<feature type="transmembrane region" description="Helical" evidence="1">
    <location>
        <begin position="255"/>
        <end position="277"/>
    </location>
</feature>
<proteinExistence type="predicted"/>
<evidence type="ECO:0000313" key="2">
    <source>
        <dbReference type="EMBL" id="AFL73653.1"/>
    </source>
</evidence>
<dbReference type="AlphaFoldDB" id="I3Y9I5"/>
<dbReference type="InterPro" id="IPR012830">
    <property type="entry name" value="Citrate_utilization_prot_B"/>
</dbReference>
<keyword evidence="1" id="KW-0812">Transmembrane</keyword>
<gene>
    <name evidence="2" type="ordered locus">Thivi_1679</name>
</gene>
<dbReference type="KEGG" id="tvi:Thivi_1679"/>
<keyword evidence="1" id="KW-0472">Membrane</keyword>
<dbReference type="SUPFAM" id="SSF103501">
    <property type="entry name" value="Respiratory nitrate reductase 1 gamma chain"/>
    <property type="match status" value="1"/>
</dbReference>
<accession>I3Y9I5</accession>
<dbReference type="Proteomes" id="UP000006062">
    <property type="component" value="Chromosome"/>
</dbReference>
<dbReference type="RefSeq" id="WP_014778114.1">
    <property type="nucleotide sequence ID" value="NC_018012.1"/>
</dbReference>
<dbReference type="eggNOG" id="COG1146">
    <property type="taxonomic scope" value="Bacteria"/>
</dbReference>
<protein>
    <submittedName>
        <fullName evidence="2">CitB domain protein</fullName>
    </submittedName>
</protein>
<dbReference type="HOGENOM" id="CLU_058617_1_0_6"/>